<protein>
    <submittedName>
        <fullName evidence="1">Uncharacterized protein</fullName>
    </submittedName>
</protein>
<gene>
    <name evidence="1" type="ORF">FSP39_012802</name>
</gene>
<dbReference type="Proteomes" id="UP001186944">
    <property type="component" value="Unassembled WGS sequence"/>
</dbReference>
<accession>A0AA88YVX3</accession>
<dbReference type="EMBL" id="VSWD01000002">
    <property type="protein sequence ID" value="KAK3107362.1"/>
    <property type="molecule type" value="Genomic_DNA"/>
</dbReference>
<comment type="caution">
    <text evidence="1">The sequence shown here is derived from an EMBL/GenBank/DDBJ whole genome shotgun (WGS) entry which is preliminary data.</text>
</comment>
<evidence type="ECO:0000313" key="1">
    <source>
        <dbReference type="EMBL" id="KAK3107362.1"/>
    </source>
</evidence>
<proteinExistence type="predicted"/>
<name>A0AA88YVX3_PINIB</name>
<dbReference type="AlphaFoldDB" id="A0AA88YVX3"/>
<sequence>MNLKSSQQCFICEVKEFLRVDRRVDQRLYAPKSCEGQPEKSLHEEPHNACLVFKDKEYRNLPDSIEDIRYNAFISEEDGKVVWCRTICPGLPFNAVMSGYKKAARQK</sequence>
<reference evidence="1" key="1">
    <citation type="submission" date="2019-08" db="EMBL/GenBank/DDBJ databases">
        <title>The improved chromosome-level genome for the pearl oyster Pinctada fucata martensii using PacBio sequencing and Hi-C.</title>
        <authorList>
            <person name="Zheng Z."/>
        </authorList>
    </citation>
    <scope>NUCLEOTIDE SEQUENCE</scope>
    <source>
        <strain evidence="1">ZZ-2019</strain>
        <tissue evidence="1">Adductor muscle</tissue>
    </source>
</reference>
<keyword evidence="2" id="KW-1185">Reference proteome</keyword>
<organism evidence="1 2">
    <name type="scientific">Pinctada imbricata</name>
    <name type="common">Atlantic pearl-oyster</name>
    <name type="synonym">Pinctada martensii</name>
    <dbReference type="NCBI Taxonomy" id="66713"/>
    <lineage>
        <taxon>Eukaryota</taxon>
        <taxon>Metazoa</taxon>
        <taxon>Spiralia</taxon>
        <taxon>Lophotrochozoa</taxon>
        <taxon>Mollusca</taxon>
        <taxon>Bivalvia</taxon>
        <taxon>Autobranchia</taxon>
        <taxon>Pteriomorphia</taxon>
        <taxon>Pterioida</taxon>
        <taxon>Pterioidea</taxon>
        <taxon>Pteriidae</taxon>
        <taxon>Pinctada</taxon>
    </lineage>
</organism>
<evidence type="ECO:0000313" key="2">
    <source>
        <dbReference type="Proteomes" id="UP001186944"/>
    </source>
</evidence>